<dbReference type="Gene3D" id="3.40.50.300">
    <property type="entry name" value="P-loop containing nucleotide triphosphate hydrolases"/>
    <property type="match status" value="1"/>
</dbReference>
<feature type="domain" description="AAA" evidence="1">
    <location>
        <begin position="93"/>
        <end position="212"/>
    </location>
</feature>
<dbReference type="AlphaFoldDB" id="A0A0F9S8W8"/>
<dbReference type="Pfam" id="PF13614">
    <property type="entry name" value="AAA_31"/>
    <property type="match status" value="1"/>
</dbReference>
<protein>
    <recommendedName>
        <fullName evidence="1">AAA domain-containing protein</fullName>
    </recommendedName>
</protein>
<organism evidence="2">
    <name type="scientific">marine sediment metagenome</name>
    <dbReference type="NCBI Taxonomy" id="412755"/>
    <lineage>
        <taxon>unclassified sequences</taxon>
        <taxon>metagenomes</taxon>
        <taxon>ecological metagenomes</taxon>
    </lineage>
</organism>
<dbReference type="EMBL" id="LAZR01002178">
    <property type="protein sequence ID" value="KKN33446.1"/>
    <property type="molecule type" value="Genomic_DNA"/>
</dbReference>
<dbReference type="InterPro" id="IPR050678">
    <property type="entry name" value="DNA_Partitioning_ATPase"/>
</dbReference>
<dbReference type="CDD" id="cd02042">
    <property type="entry name" value="ParAB_family"/>
    <property type="match status" value="1"/>
</dbReference>
<dbReference type="InterPro" id="IPR027417">
    <property type="entry name" value="P-loop_NTPase"/>
</dbReference>
<dbReference type="PANTHER" id="PTHR13696:SF99">
    <property type="entry name" value="COBYRINIC ACID AC-DIAMIDE SYNTHASE"/>
    <property type="match status" value="1"/>
</dbReference>
<evidence type="ECO:0000259" key="1">
    <source>
        <dbReference type="Pfam" id="PF13614"/>
    </source>
</evidence>
<comment type="caution">
    <text evidence="2">The sequence shown here is derived from an EMBL/GenBank/DDBJ whole genome shotgun (WGS) entry which is preliminary data.</text>
</comment>
<dbReference type="InterPro" id="IPR025669">
    <property type="entry name" value="AAA_dom"/>
</dbReference>
<evidence type="ECO:0000313" key="2">
    <source>
        <dbReference type="EMBL" id="KKN33446.1"/>
    </source>
</evidence>
<name>A0A0F9S8W8_9ZZZZ</name>
<gene>
    <name evidence="2" type="ORF">LCGC14_0803780</name>
</gene>
<accession>A0A0F9S8W8</accession>
<dbReference type="PANTHER" id="PTHR13696">
    <property type="entry name" value="P-LOOP CONTAINING NUCLEOSIDE TRIPHOSPHATE HYDROLASE"/>
    <property type="match status" value="1"/>
</dbReference>
<dbReference type="SUPFAM" id="SSF52540">
    <property type="entry name" value="P-loop containing nucleoside triphosphate hydrolases"/>
    <property type="match status" value="1"/>
</dbReference>
<reference evidence="2" key="1">
    <citation type="journal article" date="2015" name="Nature">
        <title>Complex archaea that bridge the gap between prokaryotes and eukaryotes.</title>
        <authorList>
            <person name="Spang A."/>
            <person name="Saw J.H."/>
            <person name="Jorgensen S.L."/>
            <person name="Zaremba-Niedzwiedzka K."/>
            <person name="Martijn J."/>
            <person name="Lind A.E."/>
            <person name="van Eijk R."/>
            <person name="Schleper C."/>
            <person name="Guy L."/>
            <person name="Ettema T.J."/>
        </authorList>
    </citation>
    <scope>NUCLEOTIDE SEQUENCE</scope>
</reference>
<proteinExistence type="predicted"/>
<sequence>MVGSVLNTSKKEYKYHNCEEIVTPISFKTITLDDVQGGYHRNARLMGCHNCHLVFWEYQKYQEKFPPNNTAEDFYKDTIYQIFLDAMEENEENKKFNLDTAIIKSVVRKKVHGRETQPLTHLDLLPSTYHLMQLEQKIVNYVRSRYAILNRCLSEIKYLYDFILIDCPPNIYTTTHNSLYASDYFVIPTIPDYLSISGFPLLINSLNKTIEIKKEEKNSSVELAGIIVNLLDKRINIHKDGLIRIKRILELFKREKLVNENAKIFSIITNKVDIKNATGNYLPICIDKPRSESTMEFIKLCNEILNRISN</sequence>